<dbReference type="GO" id="GO:0016020">
    <property type="term" value="C:membrane"/>
    <property type="evidence" value="ECO:0007669"/>
    <property type="project" value="UniProtKB-SubCell"/>
</dbReference>
<dbReference type="InterPro" id="IPR021720">
    <property type="entry name" value="Malectin_dom"/>
</dbReference>
<accession>A0A8S9PGF7</accession>
<evidence type="ECO:0000256" key="13">
    <source>
        <dbReference type="SAM" id="SignalP"/>
    </source>
</evidence>
<name>A0A8S9PGF7_BRACR</name>
<evidence type="ECO:0000256" key="7">
    <source>
        <dbReference type="ARBA" id="ARBA00022741"/>
    </source>
</evidence>
<dbReference type="Gene3D" id="2.60.120.430">
    <property type="entry name" value="Galactose-binding lectin"/>
    <property type="match status" value="1"/>
</dbReference>
<dbReference type="Proteomes" id="UP000712600">
    <property type="component" value="Unassembled WGS sequence"/>
</dbReference>
<evidence type="ECO:0000256" key="11">
    <source>
        <dbReference type="ARBA" id="ARBA00047899"/>
    </source>
</evidence>
<keyword evidence="10" id="KW-0325">Glycoprotein</keyword>
<dbReference type="Pfam" id="PF11721">
    <property type="entry name" value="Malectin"/>
    <property type="match status" value="1"/>
</dbReference>
<dbReference type="GO" id="GO:0004674">
    <property type="term" value="F:protein serine/threonine kinase activity"/>
    <property type="evidence" value="ECO:0007669"/>
    <property type="project" value="UniProtKB-KW"/>
</dbReference>
<evidence type="ECO:0000256" key="2">
    <source>
        <dbReference type="ARBA" id="ARBA00012513"/>
    </source>
</evidence>
<dbReference type="Gene3D" id="3.80.10.10">
    <property type="entry name" value="Ribonuclease Inhibitor"/>
    <property type="match status" value="1"/>
</dbReference>
<keyword evidence="9" id="KW-0675">Receptor</keyword>
<evidence type="ECO:0000259" key="14">
    <source>
        <dbReference type="Pfam" id="PF11721"/>
    </source>
</evidence>
<dbReference type="EMBL" id="QGKX02001521">
    <property type="protein sequence ID" value="KAF3513251.1"/>
    <property type="molecule type" value="Genomic_DNA"/>
</dbReference>
<feature type="domain" description="Malectin" evidence="14">
    <location>
        <begin position="367"/>
        <end position="461"/>
    </location>
</feature>
<proteinExistence type="predicted"/>
<evidence type="ECO:0000256" key="12">
    <source>
        <dbReference type="ARBA" id="ARBA00048679"/>
    </source>
</evidence>
<dbReference type="EC" id="2.7.11.1" evidence="2"/>
<evidence type="ECO:0000256" key="3">
    <source>
        <dbReference type="ARBA" id="ARBA00022527"/>
    </source>
</evidence>
<evidence type="ECO:0000256" key="10">
    <source>
        <dbReference type="ARBA" id="ARBA00023180"/>
    </source>
</evidence>
<evidence type="ECO:0000256" key="8">
    <source>
        <dbReference type="ARBA" id="ARBA00022840"/>
    </source>
</evidence>
<keyword evidence="3" id="KW-0418">Kinase</keyword>
<evidence type="ECO:0000256" key="5">
    <source>
        <dbReference type="ARBA" id="ARBA00022679"/>
    </source>
</evidence>
<sequence length="488" mass="54758">MWNVFFFIIITSFFATLTTLTTPALHPDELHALEEIATTLGIKRVNLSYKDPCDSQSLMIIKQADRNLEVNNTIACDCSFNNNMTCHITELSLVNLTLVGKVPPELNNNCSLLNKCSMYNTPLLSSATTVTLLCTSRLGDDQDPKLHALEEIATTLGIKRVNLSYKDPCDSQSLMIIKQADRNLEVNNTIACDCSFNNNMTCHITELSLVNLTLVGKVPPELAKLRHLRSIDLSANYLTGTIPPEWLALRESFVWEFTNLVAKLQESEILVLSLNLPSCQLIFFSVLYRDLSYNNFSWSSSCQEKRTGLLPCAGPVNCKTYQRSVHINCGGEDIKITNSFGKITYQADNSKTNAATNHHLENWGISNTAYNVKLHFMEIQFPEKEVYSRIGRRIFDVYVQGKLFLRDFNIKEEANGTLKPVVKELKANVTDHLLEIRLYWAGKGTALIPNRGNYGPLISAISLCHSKNPYYLLSAAATLLLHIDFSSL</sequence>
<keyword evidence="4" id="KW-0597">Phosphoprotein</keyword>
<dbReference type="PANTHER" id="PTHR48006">
    <property type="entry name" value="LEUCINE-RICH REPEAT-CONTAINING PROTEIN DDB_G0281931-RELATED"/>
    <property type="match status" value="1"/>
</dbReference>
<reference evidence="15" key="1">
    <citation type="submission" date="2019-12" db="EMBL/GenBank/DDBJ databases">
        <title>Genome sequencing and annotation of Brassica cretica.</title>
        <authorList>
            <person name="Studholme D.J."/>
            <person name="Sarris P."/>
        </authorList>
    </citation>
    <scope>NUCLEOTIDE SEQUENCE</scope>
    <source>
        <strain evidence="15">PFS-109/04</strain>
        <tissue evidence="15">Leaf</tissue>
    </source>
</reference>
<evidence type="ECO:0000256" key="1">
    <source>
        <dbReference type="ARBA" id="ARBA00004479"/>
    </source>
</evidence>
<comment type="caution">
    <text evidence="15">The sequence shown here is derived from an EMBL/GenBank/DDBJ whole genome shotgun (WGS) entry which is preliminary data.</text>
</comment>
<dbReference type="GO" id="GO:0005524">
    <property type="term" value="F:ATP binding"/>
    <property type="evidence" value="ECO:0007669"/>
    <property type="project" value="UniProtKB-KW"/>
</dbReference>
<gene>
    <name evidence="15" type="ORF">F2Q69_00008350</name>
</gene>
<evidence type="ECO:0000256" key="4">
    <source>
        <dbReference type="ARBA" id="ARBA00022553"/>
    </source>
</evidence>
<comment type="catalytic activity">
    <reaction evidence="11">
        <text>L-threonyl-[protein] + ATP = O-phospho-L-threonyl-[protein] + ADP + H(+)</text>
        <dbReference type="Rhea" id="RHEA:46608"/>
        <dbReference type="Rhea" id="RHEA-COMP:11060"/>
        <dbReference type="Rhea" id="RHEA-COMP:11605"/>
        <dbReference type="ChEBI" id="CHEBI:15378"/>
        <dbReference type="ChEBI" id="CHEBI:30013"/>
        <dbReference type="ChEBI" id="CHEBI:30616"/>
        <dbReference type="ChEBI" id="CHEBI:61977"/>
        <dbReference type="ChEBI" id="CHEBI:456216"/>
        <dbReference type="EC" id="2.7.11.1"/>
    </reaction>
</comment>
<keyword evidence="5" id="KW-0808">Transferase</keyword>
<dbReference type="AlphaFoldDB" id="A0A8S9PGF7"/>
<dbReference type="InterPro" id="IPR032675">
    <property type="entry name" value="LRR_dom_sf"/>
</dbReference>
<keyword evidence="7" id="KW-0547">Nucleotide-binding</keyword>
<keyword evidence="6 13" id="KW-0732">Signal</keyword>
<evidence type="ECO:0000256" key="9">
    <source>
        <dbReference type="ARBA" id="ARBA00023170"/>
    </source>
</evidence>
<dbReference type="InterPro" id="IPR051824">
    <property type="entry name" value="LRR_Rcpt-Like_S/T_Kinase"/>
</dbReference>
<keyword evidence="3" id="KW-0723">Serine/threonine-protein kinase</keyword>
<evidence type="ECO:0000313" key="16">
    <source>
        <dbReference type="Proteomes" id="UP000712600"/>
    </source>
</evidence>
<feature type="chain" id="PRO_5035900484" description="non-specific serine/threonine protein kinase" evidence="13">
    <location>
        <begin position="20"/>
        <end position="488"/>
    </location>
</feature>
<comment type="catalytic activity">
    <reaction evidence="12">
        <text>L-seryl-[protein] + ATP = O-phospho-L-seryl-[protein] + ADP + H(+)</text>
        <dbReference type="Rhea" id="RHEA:17989"/>
        <dbReference type="Rhea" id="RHEA-COMP:9863"/>
        <dbReference type="Rhea" id="RHEA-COMP:11604"/>
        <dbReference type="ChEBI" id="CHEBI:15378"/>
        <dbReference type="ChEBI" id="CHEBI:29999"/>
        <dbReference type="ChEBI" id="CHEBI:30616"/>
        <dbReference type="ChEBI" id="CHEBI:83421"/>
        <dbReference type="ChEBI" id="CHEBI:456216"/>
        <dbReference type="EC" id="2.7.11.1"/>
    </reaction>
</comment>
<evidence type="ECO:0000256" key="6">
    <source>
        <dbReference type="ARBA" id="ARBA00022729"/>
    </source>
</evidence>
<comment type="subcellular location">
    <subcellularLocation>
        <location evidence="1">Membrane</location>
        <topology evidence="1">Single-pass type I membrane protein</topology>
    </subcellularLocation>
</comment>
<protein>
    <recommendedName>
        <fullName evidence="2">non-specific serine/threonine protein kinase</fullName>
        <ecNumber evidence="2">2.7.11.1</ecNumber>
    </recommendedName>
</protein>
<organism evidence="15 16">
    <name type="scientific">Brassica cretica</name>
    <name type="common">Mustard</name>
    <dbReference type="NCBI Taxonomy" id="69181"/>
    <lineage>
        <taxon>Eukaryota</taxon>
        <taxon>Viridiplantae</taxon>
        <taxon>Streptophyta</taxon>
        <taxon>Embryophyta</taxon>
        <taxon>Tracheophyta</taxon>
        <taxon>Spermatophyta</taxon>
        <taxon>Magnoliopsida</taxon>
        <taxon>eudicotyledons</taxon>
        <taxon>Gunneridae</taxon>
        <taxon>Pentapetalae</taxon>
        <taxon>rosids</taxon>
        <taxon>malvids</taxon>
        <taxon>Brassicales</taxon>
        <taxon>Brassicaceae</taxon>
        <taxon>Brassiceae</taxon>
        <taxon>Brassica</taxon>
    </lineage>
</organism>
<evidence type="ECO:0000313" key="15">
    <source>
        <dbReference type="EMBL" id="KAF3513251.1"/>
    </source>
</evidence>
<feature type="signal peptide" evidence="13">
    <location>
        <begin position="1"/>
        <end position="19"/>
    </location>
</feature>
<keyword evidence="8" id="KW-0067">ATP-binding</keyword>
<dbReference type="SUPFAM" id="SSF52058">
    <property type="entry name" value="L domain-like"/>
    <property type="match status" value="1"/>
</dbReference>
<dbReference type="PANTHER" id="PTHR48006:SF66">
    <property type="entry name" value="PROTEIN KINASE DOMAIN-CONTAINING PROTEIN"/>
    <property type="match status" value="1"/>
</dbReference>